<dbReference type="Proteomes" id="UP000523863">
    <property type="component" value="Unassembled WGS sequence"/>
</dbReference>
<evidence type="ECO:0000313" key="2">
    <source>
        <dbReference type="Proteomes" id="UP000523863"/>
    </source>
</evidence>
<sequence>MKAPAGADDPPESPTSRRYLFNSIFDLAIRHVGAEILEYLSHKPQWIYAPAPDPYRLYFWTGAFFCSKTAYSAVRAENHSRIGSSPSR</sequence>
<comment type="caution">
    <text evidence="1">The sequence shown here is derived from an EMBL/GenBank/DDBJ whole genome shotgun (WGS) entry which is preliminary data.</text>
</comment>
<organism evidence="1 2">
    <name type="scientific">Neomicrococcus lactis</name>
    <dbReference type="NCBI Taxonomy" id="732241"/>
    <lineage>
        <taxon>Bacteria</taxon>
        <taxon>Bacillati</taxon>
        <taxon>Actinomycetota</taxon>
        <taxon>Actinomycetes</taxon>
        <taxon>Micrococcales</taxon>
        <taxon>Micrococcaceae</taxon>
        <taxon>Neomicrococcus</taxon>
    </lineage>
</organism>
<dbReference type="EMBL" id="JACHBL010000001">
    <property type="protein sequence ID" value="MBB5599188.1"/>
    <property type="molecule type" value="Genomic_DNA"/>
</dbReference>
<dbReference type="AlphaFoldDB" id="A0A7W8YCT4"/>
<keyword evidence="2" id="KW-1185">Reference proteome</keyword>
<proteinExistence type="predicted"/>
<name>A0A7W8YCT4_9MICC</name>
<gene>
    <name evidence="1" type="ORF">BKA12_002268</name>
</gene>
<evidence type="ECO:0000313" key="1">
    <source>
        <dbReference type="EMBL" id="MBB5599188.1"/>
    </source>
</evidence>
<accession>A0A7W8YCT4</accession>
<reference evidence="1 2" key="1">
    <citation type="submission" date="2020-08" db="EMBL/GenBank/DDBJ databases">
        <title>Sequencing the genomes of 1000 actinobacteria strains.</title>
        <authorList>
            <person name="Klenk H.-P."/>
        </authorList>
    </citation>
    <scope>NUCLEOTIDE SEQUENCE [LARGE SCALE GENOMIC DNA]</scope>
    <source>
        <strain evidence="1 2">DSM 23694</strain>
    </source>
</reference>
<protein>
    <submittedName>
        <fullName evidence="1">Uncharacterized protein</fullName>
    </submittedName>
</protein>